<proteinExistence type="predicted"/>
<dbReference type="AlphaFoldDB" id="A0A926QJ25"/>
<comment type="caution">
    <text evidence="5">The sequence shown here is derived from an EMBL/GenBank/DDBJ whole genome shotgun (WGS) entry which is preliminary data.</text>
</comment>
<protein>
    <submittedName>
        <fullName evidence="5">3-keto-5-aminohexanoate cleavage protein</fullName>
    </submittedName>
</protein>
<sequence>MIPTKDMTPHVPVRVEEIIAEVIESEKLGVSMVHLHARDHHGAPTYQKEVYADIISGIREKKPELIIVVSTSGRNFQEFEKRSDVLNLEGKLKPDMASLTLSSLNFAQSASVNSPETIMRLAKMMTEKGIKPELEIFDLGMVNFANYLIRKGILEPPYYFNILLGNIASAQATLMHAGIIISELPADSYYSITGIGDNQKAMNALAVILADGVRVGLEDNIWLDRERKQLATNMSLIEQVTRLAKAFDRPIAAANEVRAMLNLPGVQRG</sequence>
<reference evidence="5" key="1">
    <citation type="submission" date="2020-09" db="EMBL/GenBank/DDBJ databases">
        <title>Draft Genome Sequence of Paenibacillus sp. WST5.</title>
        <authorList>
            <person name="Bao Z."/>
        </authorList>
    </citation>
    <scope>NUCLEOTIDE SEQUENCE</scope>
    <source>
        <strain evidence="5">WST5</strain>
    </source>
</reference>
<dbReference type="Pfam" id="PF05853">
    <property type="entry name" value="BKACE"/>
    <property type="match status" value="1"/>
</dbReference>
<keyword evidence="4" id="KW-0862">Zinc</keyword>
<dbReference type="GO" id="GO:0043720">
    <property type="term" value="F:3-keto-5-aminohexanoate cleavage activity"/>
    <property type="evidence" value="ECO:0007669"/>
    <property type="project" value="InterPro"/>
</dbReference>
<dbReference type="PANTHER" id="PTHR37418:SF2">
    <property type="entry name" value="3-KETO-5-AMINOHEXANOATE CLEAVAGE ENZYME"/>
    <property type="match status" value="1"/>
</dbReference>
<evidence type="ECO:0000313" key="5">
    <source>
        <dbReference type="EMBL" id="MBD0379947.1"/>
    </source>
</evidence>
<evidence type="ECO:0000313" key="6">
    <source>
        <dbReference type="Proteomes" id="UP000650466"/>
    </source>
</evidence>
<dbReference type="InterPro" id="IPR013785">
    <property type="entry name" value="Aldolase_TIM"/>
</dbReference>
<evidence type="ECO:0000256" key="1">
    <source>
        <dbReference type="ARBA" id="ARBA00001947"/>
    </source>
</evidence>
<evidence type="ECO:0000256" key="2">
    <source>
        <dbReference type="ARBA" id="ARBA00022679"/>
    </source>
</evidence>
<comment type="cofactor">
    <cofactor evidence="1">
        <name>Zn(2+)</name>
        <dbReference type="ChEBI" id="CHEBI:29105"/>
    </cofactor>
</comment>
<name>A0A926QJ25_9BACL</name>
<organism evidence="5 6">
    <name type="scientific">Paenibacillus sedimenti</name>
    <dbReference type="NCBI Taxonomy" id="2770274"/>
    <lineage>
        <taxon>Bacteria</taxon>
        <taxon>Bacillati</taxon>
        <taxon>Bacillota</taxon>
        <taxon>Bacilli</taxon>
        <taxon>Bacillales</taxon>
        <taxon>Paenibacillaceae</taxon>
        <taxon>Paenibacillus</taxon>
    </lineage>
</organism>
<gene>
    <name evidence="5" type="ORF">ICC18_07470</name>
</gene>
<keyword evidence="3" id="KW-0479">Metal-binding</keyword>
<dbReference type="Proteomes" id="UP000650466">
    <property type="component" value="Unassembled WGS sequence"/>
</dbReference>
<evidence type="ECO:0000256" key="3">
    <source>
        <dbReference type="ARBA" id="ARBA00022723"/>
    </source>
</evidence>
<keyword evidence="2" id="KW-0808">Transferase</keyword>
<dbReference type="Gene3D" id="3.20.20.70">
    <property type="entry name" value="Aldolase class I"/>
    <property type="match status" value="1"/>
</dbReference>
<accession>A0A926QJ25</accession>
<dbReference type="InterPro" id="IPR008567">
    <property type="entry name" value="BKACE"/>
</dbReference>
<dbReference type="GO" id="GO:0046872">
    <property type="term" value="F:metal ion binding"/>
    <property type="evidence" value="ECO:0007669"/>
    <property type="project" value="UniProtKB-KW"/>
</dbReference>
<keyword evidence="6" id="KW-1185">Reference proteome</keyword>
<dbReference type="EMBL" id="JACVVD010000002">
    <property type="protein sequence ID" value="MBD0379947.1"/>
    <property type="molecule type" value="Genomic_DNA"/>
</dbReference>
<evidence type="ECO:0000256" key="4">
    <source>
        <dbReference type="ARBA" id="ARBA00022833"/>
    </source>
</evidence>
<dbReference type="PANTHER" id="PTHR37418">
    <property type="entry name" value="3-KETO-5-AMINOHEXANOATE CLEAVAGE ENZYME-RELATED"/>
    <property type="match status" value="1"/>
</dbReference>